<dbReference type="KEGG" id="pdic:118498781"/>
<evidence type="ECO:0000313" key="3">
    <source>
        <dbReference type="RefSeq" id="XP_035873447.1"/>
    </source>
</evidence>
<dbReference type="RefSeq" id="XP_035873447.1">
    <property type="nucleotide sequence ID" value="XM_036017554.1"/>
</dbReference>
<gene>
    <name evidence="3" type="primary">LOC118498781</name>
</gene>
<dbReference type="Proteomes" id="UP000504628">
    <property type="component" value="Chromosome 2"/>
</dbReference>
<feature type="compositionally biased region" description="Low complexity" evidence="1">
    <location>
        <begin position="10"/>
        <end position="32"/>
    </location>
</feature>
<dbReference type="InParanoid" id="A0A7E6D2I9"/>
<proteinExistence type="predicted"/>
<accession>A0A7E6D2I9</accession>
<dbReference type="GeneID" id="118498781"/>
<dbReference type="AlphaFoldDB" id="A0A7E6D2I9"/>
<name>A0A7E6D2I9_9CHIR</name>
<keyword evidence="2" id="KW-1185">Reference proteome</keyword>
<protein>
    <submittedName>
        <fullName evidence="3">BAG family molecular chaperone regulator 4-like</fullName>
    </submittedName>
</protein>
<sequence length="110" mass="11636">MPRFPAGRVRSPLPRGGPSARSRRQPPASAAPGAGGLGDRVPVPAGRRLQVPDNLQPRAATSSRPSKAGPSHKTDSWEAGQNHSMADVRTRCNDPLPPTLAPTSQWRPPP</sequence>
<feature type="region of interest" description="Disordered" evidence="1">
    <location>
        <begin position="1"/>
        <end position="110"/>
    </location>
</feature>
<organism evidence="2 3">
    <name type="scientific">Phyllostomus discolor</name>
    <name type="common">pale spear-nosed bat</name>
    <dbReference type="NCBI Taxonomy" id="89673"/>
    <lineage>
        <taxon>Eukaryota</taxon>
        <taxon>Metazoa</taxon>
        <taxon>Chordata</taxon>
        <taxon>Craniata</taxon>
        <taxon>Vertebrata</taxon>
        <taxon>Euteleostomi</taxon>
        <taxon>Mammalia</taxon>
        <taxon>Eutheria</taxon>
        <taxon>Laurasiatheria</taxon>
        <taxon>Chiroptera</taxon>
        <taxon>Yangochiroptera</taxon>
        <taxon>Phyllostomidae</taxon>
        <taxon>Phyllostominae</taxon>
        <taxon>Phyllostomus</taxon>
    </lineage>
</organism>
<feature type="compositionally biased region" description="Polar residues" evidence="1">
    <location>
        <begin position="101"/>
        <end position="110"/>
    </location>
</feature>
<evidence type="ECO:0000313" key="2">
    <source>
        <dbReference type="Proteomes" id="UP000504628"/>
    </source>
</evidence>
<reference evidence="3" key="1">
    <citation type="submission" date="2025-08" db="UniProtKB">
        <authorList>
            <consortium name="RefSeq"/>
        </authorList>
    </citation>
    <scope>IDENTIFICATION</scope>
    <source>
        <tissue evidence="3">Muscle</tissue>
    </source>
</reference>
<evidence type="ECO:0000256" key="1">
    <source>
        <dbReference type="SAM" id="MobiDB-lite"/>
    </source>
</evidence>